<dbReference type="AlphaFoldDB" id="A0A3S5FCG5"/>
<accession>A0A3S5FCG5</accession>
<proteinExistence type="predicted"/>
<protein>
    <submittedName>
        <fullName evidence="2">Uncharacterized protein</fullName>
    </submittedName>
</protein>
<dbReference type="EMBL" id="CAAALY010014596">
    <property type="protein sequence ID" value="VEL12376.1"/>
    <property type="molecule type" value="Genomic_DNA"/>
</dbReference>
<name>A0A3S5FCG5_9PLAT</name>
<feature type="region of interest" description="Disordered" evidence="1">
    <location>
        <begin position="66"/>
        <end position="89"/>
    </location>
</feature>
<organism evidence="2 3">
    <name type="scientific">Protopolystoma xenopodis</name>
    <dbReference type="NCBI Taxonomy" id="117903"/>
    <lineage>
        <taxon>Eukaryota</taxon>
        <taxon>Metazoa</taxon>
        <taxon>Spiralia</taxon>
        <taxon>Lophotrochozoa</taxon>
        <taxon>Platyhelminthes</taxon>
        <taxon>Monogenea</taxon>
        <taxon>Polyopisthocotylea</taxon>
        <taxon>Polystomatidea</taxon>
        <taxon>Polystomatidae</taxon>
        <taxon>Protopolystoma</taxon>
    </lineage>
</organism>
<gene>
    <name evidence="2" type="ORF">PXEA_LOCUS5816</name>
</gene>
<reference evidence="2" key="1">
    <citation type="submission" date="2018-11" db="EMBL/GenBank/DDBJ databases">
        <authorList>
            <consortium name="Pathogen Informatics"/>
        </authorList>
    </citation>
    <scope>NUCLEOTIDE SEQUENCE</scope>
</reference>
<comment type="caution">
    <text evidence="2">The sequence shown here is derived from an EMBL/GenBank/DDBJ whole genome shotgun (WGS) entry which is preliminary data.</text>
</comment>
<evidence type="ECO:0000313" key="2">
    <source>
        <dbReference type="EMBL" id="VEL12376.1"/>
    </source>
</evidence>
<dbReference type="Proteomes" id="UP000784294">
    <property type="component" value="Unassembled WGS sequence"/>
</dbReference>
<evidence type="ECO:0000256" key="1">
    <source>
        <dbReference type="SAM" id="MobiDB-lite"/>
    </source>
</evidence>
<keyword evidence="3" id="KW-1185">Reference proteome</keyword>
<sequence length="144" mass="15646">MKGASSGHVCQVERKVEFCKRCEFFELLHPVLCLETQVATIPSSSPLACSFNSFSRTQTSDMQRRLLPPFKNSSSPASSAKPEKSSDVGSVQNLRLANSGQIVFASARLNLFLLMSRKLFSDNPTGFSKTLTCVSGAVVICAFC</sequence>
<evidence type="ECO:0000313" key="3">
    <source>
        <dbReference type="Proteomes" id="UP000784294"/>
    </source>
</evidence>